<dbReference type="GO" id="GO:0016846">
    <property type="term" value="F:carbon-sulfur lyase activity"/>
    <property type="evidence" value="ECO:0007669"/>
    <property type="project" value="InterPro"/>
</dbReference>
<dbReference type="EMBL" id="UOEH01000250">
    <property type="protein sequence ID" value="VAV98304.1"/>
    <property type="molecule type" value="Genomic_DNA"/>
</dbReference>
<sequence length="121" mass="12839">NHTGGCQCGAVKFQTTGAPKFVSKCHCNSCRKATGAAFSTWVGFTDEQVRWLKAAPSTHASSPGVARGFCAACGTPLTYAGDDWPGETHLLIGVFETPSAFTPNKDIFTEDALDWVLPAKD</sequence>
<dbReference type="InterPro" id="IPR006913">
    <property type="entry name" value="CENP-V/GFA"/>
</dbReference>
<dbReference type="SUPFAM" id="SSF51316">
    <property type="entry name" value="Mss4-like"/>
    <property type="match status" value="1"/>
</dbReference>
<proteinExistence type="inferred from homology"/>
<dbReference type="GO" id="GO:0046872">
    <property type="term" value="F:metal ion binding"/>
    <property type="evidence" value="ECO:0007669"/>
    <property type="project" value="UniProtKB-KW"/>
</dbReference>
<evidence type="ECO:0000313" key="6">
    <source>
        <dbReference type="EMBL" id="VAV98304.1"/>
    </source>
</evidence>
<evidence type="ECO:0000256" key="3">
    <source>
        <dbReference type="ARBA" id="ARBA00022833"/>
    </source>
</evidence>
<feature type="non-terminal residue" evidence="6">
    <location>
        <position position="1"/>
    </location>
</feature>
<reference evidence="6" key="1">
    <citation type="submission" date="2018-06" db="EMBL/GenBank/DDBJ databases">
        <authorList>
            <person name="Zhirakovskaya E."/>
        </authorList>
    </citation>
    <scope>NUCLEOTIDE SEQUENCE</scope>
</reference>
<organism evidence="6">
    <name type="scientific">hydrothermal vent metagenome</name>
    <dbReference type="NCBI Taxonomy" id="652676"/>
    <lineage>
        <taxon>unclassified sequences</taxon>
        <taxon>metagenomes</taxon>
        <taxon>ecological metagenomes</taxon>
    </lineage>
</organism>
<keyword evidence="4" id="KW-0456">Lyase</keyword>
<name>A0A3B0RWR7_9ZZZZ</name>
<dbReference type="InterPro" id="IPR011057">
    <property type="entry name" value="Mss4-like_sf"/>
</dbReference>
<evidence type="ECO:0000256" key="4">
    <source>
        <dbReference type="ARBA" id="ARBA00023239"/>
    </source>
</evidence>
<evidence type="ECO:0000259" key="5">
    <source>
        <dbReference type="PROSITE" id="PS51891"/>
    </source>
</evidence>
<feature type="domain" description="CENP-V/GFA" evidence="5">
    <location>
        <begin position="2"/>
        <end position="116"/>
    </location>
</feature>
<dbReference type="PROSITE" id="PS51891">
    <property type="entry name" value="CENP_V_GFA"/>
    <property type="match status" value="1"/>
</dbReference>
<gene>
    <name evidence="6" type="ORF">MNBD_ALPHA05-411</name>
</gene>
<dbReference type="PANTHER" id="PTHR33337:SF40">
    <property type="entry name" value="CENP-V_GFA DOMAIN-CONTAINING PROTEIN-RELATED"/>
    <property type="match status" value="1"/>
</dbReference>
<dbReference type="Gene3D" id="3.90.1590.10">
    <property type="entry name" value="glutathione-dependent formaldehyde- activating enzyme (gfa)"/>
    <property type="match status" value="1"/>
</dbReference>
<dbReference type="PANTHER" id="PTHR33337">
    <property type="entry name" value="GFA DOMAIN-CONTAINING PROTEIN"/>
    <property type="match status" value="1"/>
</dbReference>
<evidence type="ECO:0000256" key="1">
    <source>
        <dbReference type="ARBA" id="ARBA00005495"/>
    </source>
</evidence>
<evidence type="ECO:0000256" key="2">
    <source>
        <dbReference type="ARBA" id="ARBA00022723"/>
    </source>
</evidence>
<keyword evidence="3" id="KW-0862">Zinc</keyword>
<protein>
    <submittedName>
        <fullName evidence="6">Gfa-like protein</fullName>
    </submittedName>
</protein>
<accession>A0A3B0RWR7</accession>
<comment type="similarity">
    <text evidence="1">Belongs to the Gfa family.</text>
</comment>
<keyword evidence="2" id="KW-0479">Metal-binding</keyword>
<dbReference type="AlphaFoldDB" id="A0A3B0RWR7"/>
<dbReference type="Pfam" id="PF04828">
    <property type="entry name" value="GFA"/>
    <property type="match status" value="1"/>
</dbReference>